<dbReference type="Proteomes" id="UP001163321">
    <property type="component" value="Chromosome 1"/>
</dbReference>
<gene>
    <name evidence="1" type="ORF">PsorP6_002728</name>
</gene>
<evidence type="ECO:0000313" key="1">
    <source>
        <dbReference type="EMBL" id="KAI9921816.1"/>
    </source>
</evidence>
<evidence type="ECO:0000313" key="2">
    <source>
        <dbReference type="Proteomes" id="UP001163321"/>
    </source>
</evidence>
<reference evidence="1 2" key="1">
    <citation type="journal article" date="2022" name="bioRxiv">
        <title>The genome of the oomycete Peronosclerospora sorghi, a cosmopolitan pathogen of maize and sorghum, is inflated with dispersed pseudogenes.</title>
        <authorList>
            <person name="Fletcher K."/>
            <person name="Martin F."/>
            <person name="Isakeit T."/>
            <person name="Cavanaugh K."/>
            <person name="Magill C."/>
            <person name="Michelmore R."/>
        </authorList>
    </citation>
    <scope>NUCLEOTIDE SEQUENCE [LARGE SCALE GENOMIC DNA]</scope>
    <source>
        <strain evidence="1">P6</strain>
    </source>
</reference>
<proteinExistence type="predicted"/>
<sequence length="189" mass="21759">MWLALASQSLDLSMTLIPHIRAALAAHISDRQKLLLDEFDRVLRDYAEHNEKIFSKFTSIVEDQIMNRFLENIATEASQFELTIDYDSASLSVPTSNMRSITQNTLKLNAVLHPILSPPQMKDVLSRVFDMFTQKLPDCFKLVKPRTEAGRKRVVEDIEVFIRSFQEVTDLSFYGDELLNNFKNAYDVP</sequence>
<dbReference type="EMBL" id="CM047580">
    <property type="protein sequence ID" value="KAI9921816.1"/>
    <property type="molecule type" value="Genomic_DNA"/>
</dbReference>
<accession>A0ACC0WVV3</accession>
<comment type="caution">
    <text evidence="1">The sequence shown here is derived from an EMBL/GenBank/DDBJ whole genome shotgun (WGS) entry which is preliminary data.</text>
</comment>
<protein>
    <submittedName>
        <fullName evidence="1">Uncharacterized protein</fullName>
    </submittedName>
</protein>
<organism evidence="1 2">
    <name type="scientific">Peronosclerospora sorghi</name>
    <dbReference type="NCBI Taxonomy" id="230839"/>
    <lineage>
        <taxon>Eukaryota</taxon>
        <taxon>Sar</taxon>
        <taxon>Stramenopiles</taxon>
        <taxon>Oomycota</taxon>
        <taxon>Peronosporomycetes</taxon>
        <taxon>Peronosporales</taxon>
        <taxon>Peronosporaceae</taxon>
        <taxon>Peronosclerospora</taxon>
    </lineage>
</organism>
<name>A0ACC0WVV3_9STRA</name>
<keyword evidence="2" id="KW-1185">Reference proteome</keyword>